<evidence type="ECO:0000256" key="6">
    <source>
        <dbReference type="ARBA" id="ARBA00022839"/>
    </source>
</evidence>
<evidence type="ECO:0000259" key="9">
    <source>
        <dbReference type="Pfam" id="PF00149"/>
    </source>
</evidence>
<feature type="domain" description="Nuclease SbcCD subunit D C-terminal" evidence="10">
    <location>
        <begin position="276"/>
        <end position="365"/>
    </location>
</feature>
<dbReference type="InterPro" id="IPR004843">
    <property type="entry name" value="Calcineurin-like_PHP"/>
</dbReference>
<accession>A0A160IKL8</accession>
<name>A0A160IKL8_9BACL</name>
<dbReference type="Pfam" id="PF12320">
    <property type="entry name" value="SbcD_C"/>
    <property type="match status" value="1"/>
</dbReference>
<evidence type="ECO:0000256" key="1">
    <source>
        <dbReference type="ARBA" id="ARBA00010555"/>
    </source>
</evidence>
<gene>
    <name evidence="8" type="primary">sbcD</name>
    <name evidence="11" type="ORF">ABE65_007135</name>
</gene>
<evidence type="ECO:0000259" key="10">
    <source>
        <dbReference type="Pfam" id="PF12320"/>
    </source>
</evidence>
<proteinExistence type="inferred from homology"/>
<evidence type="ECO:0000256" key="4">
    <source>
        <dbReference type="ARBA" id="ARBA00022722"/>
    </source>
</evidence>
<dbReference type="CDD" id="cd00840">
    <property type="entry name" value="MPP_Mre11_N"/>
    <property type="match status" value="1"/>
</dbReference>
<evidence type="ECO:0000256" key="7">
    <source>
        <dbReference type="ARBA" id="ARBA00023172"/>
    </source>
</evidence>
<dbReference type="InterPro" id="IPR041796">
    <property type="entry name" value="Mre11_N"/>
</dbReference>
<protein>
    <recommendedName>
        <fullName evidence="3 8">Nuclease SbcCD subunit D</fullName>
    </recommendedName>
</protein>
<dbReference type="STRING" id="1221500.ABE65_007135"/>
<dbReference type="NCBIfam" id="TIGR00619">
    <property type="entry name" value="sbcd"/>
    <property type="match status" value="1"/>
</dbReference>
<evidence type="ECO:0000256" key="8">
    <source>
        <dbReference type="RuleBase" id="RU363069"/>
    </source>
</evidence>
<evidence type="ECO:0000256" key="5">
    <source>
        <dbReference type="ARBA" id="ARBA00022801"/>
    </source>
</evidence>
<comment type="similarity">
    <text evidence="1 8">Belongs to the SbcD family.</text>
</comment>
<dbReference type="InterPro" id="IPR050535">
    <property type="entry name" value="DNA_Repair-Maintenance_Comp"/>
</dbReference>
<dbReference type="AlphaFoldDB" id="A0A160IKL8"/>
<keyword evidence="6 8" id="KW-0269">Exonuclease</keyword>
<sequence>MRLLHTADWHLGRSLEGRSRLQEQQDFLDELVEIVRREKIDAVLMAGDVFDTVNPPAAAEQMFYDALSRINRNGECPFIAIAGNHDHPERLAASFPLLRELGITLLGLPTLELQRVPIKRTGEILEIAALPYPSESRLKVLLSESAEELDVRTQYDDWVDSYFKQITSHFTPGNVHVAMSHLYVAGSKETDSERPVHIGGAYTVAAESLPSAAQYVALGHLHRPQKIKRAQTDARYSGSPLSYSFSESGQAKSVFIIDVEPNGTAKVEEVYLRSGKPLIAWEAKNGVHEVLQGIQEGLHQNCWIDLSIHVQDALSMEQIQQLRKAHDGIVHIKPVFQEKSGDQVTVSAQKLPVDELFTTFYKRQTGGAVPDDELISLFLDLVGEEGTEGEERE</sequence>
<evidence type="ECO:0000256" key="2">
    <source>
        <dbReference type="ARBA" id="ARBA00011322"/>
    </source>
</evidence>
<reference evidence="11 12" key="1">
    <citation type="submission" date="2016-04" db="EMBL/GenBank/DDBJ databases">
        <title>Complete genome sequence of Fictibacillus phosphorivorans G25-29, a strain toxic to nematodes.</title>
        <authorList>
            <person name="Zheng Z."/>
        </authorList>
    </citation>
    <scope>NUCLEOTIDE SEQUENCE [LARGE SCALE GENOMIC DNA]</scope>
    <source>
        <strain evidence="11 12">G25-29</strain>
    </source>
</reference>
<feature type="domain" description="Calcineurin-like phosphoesterase" evidence="9">
    <location>
        <begin position="1"/>
        <end position="224"/>
    </location>
</feature>
<dbReference type="GO" id="GO:0004519">
    <property type="term" value="F:endonuclease activity"/>
    <property type="evidence" value="ECO:0007669"/>
    <property type="project" value="UniProtKB-KW"/>
</dbReference>
<dbReference type="GO" id="GO:0008408">
    <property type="term" value="F:3'-5' exonuclease activity"/>
    <property type="evidence" value="ECO:0007669"/>
    <property type="project" value="InterPro"/>
</dbReference>
<dbReference type="GO" id="GO:0006310">
    <property type="term" value="P:DNA recombination"/>
    <property type="evidence" value="ECO:0007669"/>
    <property type="project" value="UniProtKB-KW"/>
</dbReference>
<dbReference type="PANTHER" id="PTHR30337">
    <property type="entry name" value="COMPONENT OF ATP-DEPENDENT DSDNA EXONUCLEASE"/>
    <property type="match status" value="1"/>
</dbReference>
<dbReference type="PANTHER" id="PTHR30337:SF0">
    <property type="entry name" value="NUCLEASE SBCCD SUBUNIT D"/>
    <property type="match status" value="1"/>
</dbReference>
<dbReference type="InterPro" id="IPR004593">
    <property type="entry name" value="SbcD"/>
</dbReference>
<dbReference type="InterPro" id="IPR029052">
    <property type="entry name" value="Metallo-depent_PP-like"/>
</dbReference>
<comment type="function">
    <text evidence="8">SbcCD cleaves DNA hairpin structures. These structures can inhibit DNA replication and are intermediates in certain DNA recombination reactions. The complex acts as a 3'-&gt;5' double strand exonuclease that can open hairpins. It also has a 5' single-strand endonuclease activity.</text>
</comment>
<comment type="subunit">
    <text evidence="2 8">Heterodimer of SbcC and SbcD.</text>
</comment>
<keyword evidence="7 8" id="KW-0233">DNA recombination</keyword>
<dbReference type="Pfam" id="PF00149">
    <property type="entry name" value="Metallophos"/>
    <property type="match status" value="1"/>
</dbReference>
<keyword evidence="8" id="KW-0235">DNA replication</keyword>
<dbReference type="InterPro" id="IPR026843">
    <property type="entry name" value="SbcD_C"/>
</dbReference>
<dbReference type="Gene3D" id="3.60.21.10">
    <property type="match status" value="1"/>
</dbReference>
<dbReference type="Proteomes" id="UP000076623">
    <property type="component" value="Chromosome"/>
</dbReference>
<dbReference type="KEGG" id="fpn:ABE65_007135"/>
<evidence type="ECO:0000256" key="3">
    <source>
        <dbReference type="ARBA" id="ARBA00013365"/>
    </source>
</evidence>
<evidence type="ECO:0000313" key="12">
    <source>
        <dbReference type="Proteomes" id="UP000076623"/>
    </source>
</evidence>
<keyword evidence="5 8" id="KW-0378">Hydrolase</keyword>
<keyword evidence="12" id="KW-1185">Reference proteome</keyword>
<keyword evidence="8" id="KW-0255">Endonuclease</keyword>
<dbReference type="EMBL" id="CP015378">
    <property type="protein sequence ID" value="ANC76584.1"/>
    <property type="molecule type" value="Genomic_DNA"/>
</dbReference>
<organism evidence="11 12">
    <name type="scientific">Fictibacillus phosphorivorans</name>
    <dbReference type="NCBI Taxonomy" id="1221500"/>
    <lineage>
        <taxon>Bacteria</taxon>
        <taxon>Bacillati</taxon>
        <taxon>Bacillota</taxon>
        <taxon>Bacilli</taxon>
        <taxon>Bacillales</taxon>
        <taxon>Fictibacillaceae</taxon>
        <taxon>Fictibacillus</taxon>
    </lineage>
</organism>
<dbReference type="GO" id="GO:0006260">
    <property type="term" value="P:DNA replication"/>
    <property type="evidence" value="ECO:0007669"/>
    <property type="project" value="UniProtKB-KW"/>
</dbReference>
<evidence type="ECO:0000313" key="11">
    <source>
        <dbReference type="EMBL" id="ANC76584.1"/>
    </source>
</evidence>
<dbReference type="RefSeq" id="WP_066392923.1">
    <property type="nucleotide sequence ID" value="NZ_CP015378.1"/>
</dbReference>
<keyword evidence="4 8" id="KW-0540">Nuclease</keyword>
<dbReference type="SUPFAM" id="SSF56300">
    <property type="entry name" value="Metallo-dependent phosphatases"/>
    <property type="match status" value="1"/>
</dbReference>